<keyword evidence="1" id="KW-0808">Transferase</keyword>
<organism evidence="4">
    <name type="scientific">marine sediment metagenome</name>
    <dbReference type="NCBI Taxonomy" id="412755"/>
    <lineage>
        <taxon>unclassified sequences</taxon>
        <taxon>metagenomes</taxon>
        <taxon>ecological metagenomes</taxon>
    </lineage>
</organism>
<evidence type="ECO:0000256" key="1">
    <source>
        <dbReference type="ARBA" id="ARBA00022679"/>
    </source>
</evidence>
<reference evidence="4" key="1">
    <citation type="journal article" date="2014" name="Front. Microbiol.">
        <title>High frequency of phylogenetically diverse reductive dehalogenase-homologous genes in deep subseafloor sedimentary metagenomes.</title>
        <authorList>
            <person name="Kawai M."/>
            <person name="Futagami T."/>
            <person name="Toyoda A."/>
            <person name="Takaki Y."/>
            <person name="Nishi S."/>
            <person name="Hori S."/>
            <person name="Arai W."/>
            <person name="Tsubouchi T."/>
            <person name="Morono Y."/>
            <person name="Uchiyama I."/>
            <person name="Ito T."/>
            <person name="Fujiyama A."/>
            <person name="Inagaki F."/>
            <person name="Takami H."/>
        </authorList>
    </citation>
    <scope>NUCLEOTIDE SEQUENCE</scope>
    <source>
        <strain evidence="4">Expedition CK06-06</strain>
    </source>
</reference>
<accession>X1RQU8</accession>
<dbReference type="GO" id="GO:0016301">
    <property type="term" value="F:kinase activity"/>
    <property type="evidence" value="ECO:0007669"/>
    <property type="project" value="UniProtKB-KW"/>
</dbReference>
<dbReference type="InterPro" id="IPR018484">
    <property type="entry name" value="FGGY_N"/>
</dbReference>
<dbReference type="Pfam" id="PF00370">
    <property type="entry name" value="FGGY_N"/>
    <property type="match status" value="1"/>
</dbReference>
<sequence length="341" mass="38495">MPEYMLGVDIGTSSCKVTVLSHNGNVIASSFKRYRTYYPKTGWAEQNPQDWYEAFKYTVNSIFEKKNLQKKDIVSIGIDGMMNSPVFLDDKGKVLRSTIIWMDQRSTAQVKWLKENLKNDIVLNGPITSTALLSKILWVKENQPDIWKETWKILLPKDFIRFKLNNSFVTDWSDASATQLFNVKELSWSDEICESTGISMNKLPEAVSPTEVVGRLPKKTAIEIGLQEGIPIVAGCSDAASDNLTAGVIYPNQCLIRLGTCGALFMIIDKLPSNQSKRYYIIVHSMPNRWMIHLATPAGLALEWFQQTFFKEGPIITNEIFDAKAKKIPAGSQGLIFHPYL</sequence>
<evidence type="ECO:0000259" key="3">
    <source>
        <dbReference type="Pfam" id="PF00370"/>
    </source>
</evidence>
<protein>
    <recommendedName>
        <fullName evidence="3">Carbohydrate kinase FGGY N-terminal domain-containing protein</fullName>
    </recommendedName>
</protein>
<dbReference type="CDD" id="cd07808">
    <property type="entry name" value="ASKHA_NBD_FGGY_EcXK-like"/>
    <property type="match status" value="1"/>
</dbReference>
<dbReference type="EMBL" id="BARW01000515">
    <property type="protein sequence ID" value="GAI65560.1"/>
    <property type="molecule type" value="Genomic_DNA"/>
</dbReference>
<dbReference type="InterPro" id="IPR050406">
    <property type="entry name" value="FGGY_Carb_Kinase"/>
</dbReference>
<dbReference type="SUPFAM" id="SSF53067">
    <property type="entry name" value="Actin-like ATPase domain"/>
    <property type="match status" value="2"/>
</dbReference>
<evidence type="ECO:0000313" key="4">
    <source>
        <dbReference type="EMBL" id="GAI65560.1"/>
    </source>
</evidence>
<name>X1RQU8_9ZZZZ</name>
<evidence type="ECO:0000256" key="2">
    <source>
        <dbReference type="ARBA" id="ARBA00022777"/>
    </source>
</evidence>
<dbReference type="AlphaFoldDB" id="X1RQU8"/>
<dbReference type="PANTHER" id="PTHR43095">
    <property type="entry name" value="SUGAR KINASE"/>
    <property type="match status" value="1"/>
</dbReference>
<feature type="domain" description="Carbohydrate kinase FGGY N-terminal" evidence="3">
    <location>
        <begin position="4"/>
        <end position="242"/>
    </location>
</feature>
<comment type="caution">
    <text evidence="4">The sequence shown here is derived from an EMBL/GenBank/DDBJ whole genome shotgun (WGS) entry which is preliminary data.</text>
</comment>
<dbReference type="Gene3D" id="3.30.420.40">
    <property type="match status" value="2"/>
</dbReference>
<dbReference type="GO" id="GO:0005975">
    <property type="term" value="P:carbohydrate metabolic process"/>
    <property type="evidence" value="ECO:0007669"/>
    <property type="project" value="InterPro"/>
</dbReference>
<feature type="non-terminal residue" evidence="4">
    <location>
        <position position="341"/>
    </location>
</feature>
<keyword evidence="2" id="KW-0418">Kinase</keyword>
<proteinExistence type="predicted"/>
<dbReference type="InterPro" id="IPR043129">
    <property type="entry name" value="ATPase_NBD"/>
</dbReference>
<gene>
    <name evidence="4" type="ORF">S12H4_02195</name>
</gene>